<reference evidence="1" key="3">
    <citation type="submission" date="2025-09" db="UniProtKB">
        <authorList>
            <consortium name="Ensembl"/>
        </authorList>
    </citation>
    <scope>IDENTIFICATION</scope>
</reference>
<name>W5M2J7_LEPOC</name>
<dbReference type="CDD" id="cd23767">
    <property type="entry name" value="IQCD"/>
    <property type="match status" value="1"/>
</dbReference>
<dbReference type="GO" id="GO:0005929">
    <property type="term" value="C:cilium"/>
    <property type="evidence" value="ECO:0000318"/>
    <property type="project" value="GO_Central"/>
</dbReference>
<protein>
    <submittedName>
        <fullName evidence="1">IQ motif containing B1</fullName>
    </submittedName>
</protein>
<dbReference type="PANTHER" id="PTHR15673">
    <property type="entry name" value="IQ CALMODULIN-BINDING MOTIF CONTAINING PROTEIN 1"/>
    <property type="match status" value="1"/>
</dbReference>
<dbReference type="eggNOG" id="KOG0160">
    <property type="taxonomic scope" value="Eukaryota"/>
</dbReference>
<evidence type="ECO:0000313" key="1">
    <source>
        <dbReference type="Ensembl" id="ENSLOCP00000002605.1"/>
    </source>
</evidence>
<sequence length="602" mass="70085">MSPSESKQDDIDSKILSLAAEIADSPDQNVPVLLLNLKEILGQESLGRNELKKLKEDIYSCGLTEYCNVVLKKDFSKIQGGWSAAAQLADILSKSCVDIDPEEEKEKFHNEVLPKAADNLLNLARRIQKRYERAVKDEEKAELYNNFHIVTNSVCWLCSGHIDVAKQTLQSEDFHQLLLTDDVKTRATMMSVLENLVRVNSAVLTKTDEKAIRKILDELVYNLLEETNPVIGSLATKALLLMTRRHPPIVKIICTHYKALQIQLSKKWTGKGFGRELHQLLDLLYAGSYQQDHIETHDQRLHRAACLIQAAWRAYQTRKRLKKLPKAITRIQKSFRERKAKERLLSQRLKEEEELRNHVQLQRQRALREFRQRQLDLLEIVPASLVDVYLREQEQKAAILIQKLWRGHSERRKFHDQKRALKEFKAAVTLQRAALRFLQRRRNERHILSPWRGPKGLTDERRTELKKEVEDYIALHPCSSVSMESCKELHQKTQEMLRQHVMKRHPHRKANQRREALLAQINTDVELLIDSPHLQEVTEPDIDAFTSRSGPVAARAKECHHTMLQFNRWPWWKKLGDEFLDPEKIPKEDINTEFETLYLGGS</sequence>
<dbReference type="Ensembl" id="ENSLOCT00000002611.1">
    <property type="protein sequence ID" value="ENSLOCP00000002605.1"/>
    <property type="gene ID" value="ENSLOCG00000002221.1"/>
</dbReference>
<dbReference type="AlphaFoldDB" id="W5M2J7"/>
<dbReference type="OMA" id="DDYIRLH"/>
<dbReference type="STRING" id="7918.ENSLOCP00000002605"/>
<dbReference type="Proteomes" id="UP000018468">
    <property type="component" value="Linkage group LG12"/>
</dbReference>
<dbReference type="GO" id="GO:0005516">
    <property type="term" value="F:calmodulin binding"/>
    <property type="evidence" value="ECO:0007669"/>
    <property type="project" value="InterPro"/>
</dbReference>
<accession>W5M2J7</accession>
<organism evidence="1 2">
    <name type="scientific">Lepisosteus oculatus</name>
    <name type="common">Spotted gar</name>
    <dbReference type="NCBI Taxonomy" id="7918"/>
    <lineage>
        <taxon>Eukaryota</taxon>
        <taxon>Metazoa</taxon>
        <taxon>Chordata</taxon>
        <taxon>Craniata</taxon>
        <taxon>Vertebrata</taxon>
        <taxon>Euteleostomi</taxon>
        <taxon>Actinopterygii</taxon>
        <taxon>Neopterygii</taxon>
        <taxon>Holostei</taxon>
        <taxon>Semionotiformes</taxon>
        <taxon>Lepisosteidae</taxon>
        <taxon>Lepisosteus</taxon>
    </lineage>
</organism>
<dbReference type="EMBL" id="AHAT01011609">
    <property type="status" value="NOT_ANNOTATED_CDS"/>
    <property type="molecule type" value="Genomic_DNA"/>
</dbReference>
<evidence type="ECO:0000313" key="2">
    <source>
        <dbReference type="Proteomes" id="UP000018468"/>
    </source>
</evidence>
<dbReference type="InterPro" id="IPR000048">
    <property type="entry name" value="IQ_motif_EF-hand-BS"/>
</dbReference>
<keyword evidence="2" id="KW-1185">Reference proteome</keyword>
<dbReference type="InterPro" id="IPR027417">
    <property type="entry name" value="P-loop_NTPase"/>
</dbReference>
<dbReference type="SUPFAM" id="SSF52540">
    <property type="entry name" value="P-loop containing nucleoside triphosphate hydrolases"/>
    <property type="match status" value="1"/>
</dbReference>
<proteinExistence type="predicted"/>
<dbReference type="InParanoid" id="W5M2J7"/>
<dbReference type="PROSITE" id="PS50096">
    <property type="entry name" value="IQ"/>
    <property type="match status" value="3"/>
</dbReference>
<reference evidence="1" key="2">
    <citation type="submission" date="2025-08" db="UniProtKB">
        <authorList>
            <consortium name="Ensembl"/>
        </authorList>
    </citation>
    <scope>IDENTIFICATION</scope>
</reference>
<dbReference type="SMART" id="SM00015">
    <property type="entry name" value="IQ"/>
    <property type="match status" value="4"/>
</dbReference>
<dbReference type="Pfam" id="PF00612">
    <property type="entry name" value="IQ"/>
    <property type="match status" value="2"/>
</dbReference>
<dbReference type="GeneTree" id="ENSGT00390000002188"/>
<dbReference type="GO" id="GO:0060271">
    <property type="term" value="P:cilium assembly"/>
    <property type="evidence" value="ECO:0000318"/>
    <property type="project" value="GO_Central"/>
</dbReference>
<dbReference type="Bgee" id="ENSLOCG00000002221">
    <property type="expression patterns" value="Expressed in muscle tissue and 13 other cell types or tissues"/>
</dbReference>
<reference evidence="2" key="1">
    <citation type="submission" date="2011-12" db="EMBL/GenBank/DDBJ databases">
        <title>The Draft Genome of Lepisosteus oculatus.</title>
        <authorList>
            <consortium name="The Broad Institute Genome Assembly &amp; Analysis Group"/>
            <consortium name="Computational R&amp;D Group"/>
            <consortium name="and Sequencing Platform"/>
            <person name="Di Palma F."/>
            <person name="Alfoldi J."/>
            <person name="Johnson J."/>
            <person name="Berlin A."/>
            <person name="Gnerre S."/>
            <person name="Jaffe D."/>
            <person name="MacCallum I."/>
            <person name="Young S."/>
            <person name="Walker B.J."/>
            <person name="Lander E.S."/>
            <person name="Lindblad-Toh K."/>
        </authorList>
    </citation>
    <scope>NUCLEOTIDE SEQUENCE [LARGE SCALE GENOMIC DNA]</scope>
</reference>
<dbReference type="PANTHER" id="PTHR15673:SF2">
    <property type="entry name" value="IQ CALMODULIN-BINDING MOTIF-CONTAINING PROTEIN 1"/>
    <property type="match status" value="1"/>
</dbReference>
<dbReference type="Gene3D" id="1.20.5.190">
    <property type="match status" value="2"/>
</dbReference>
<dbReference type="InterPro" id="IPR028765">
    <property type="entry name" value="IQCB1"/>
</dbReference>
<dbReference type="FunCoup" id="W5M2J7">
    <property type="interactions" value="1054"/>
</dbReference>